<protein>
    <submittedName>
        <fullName evidence="2">Uncharacterized protein</fullName>
    </submittedName>
</protein>
<dbReference type="EMBL" id="VXIV02001713">
    <property type="protein sequence ID" value="KAF6030328.1"/>
    <property type="molecule type" value="Genomic_DNA"/>
</dbReference>
<sequence>MGNWNNYSYGQQWDGSQQQQWSQQQQYGSQWGGGDASNWQQGYQQQGYQQQGYPQQGNYNYSNGGGY</sequence>
<feature type="region of interest" description="Disordered" evidence="1">
    <location>
        <begin position="1"/>
        <end position="67"/>
    </location>
</feature>
<gene>
    <name evidence="2" type="ORF">EB796_011313</name>
</gene>
<name>A0A7J7JYC8_BUGNE</name>
<evidence type="ECO:0000313" key="3">
    <source>
        <dbReference type="Proteomes" id="UP000593567"/>
    </source>
</evidence>
<organism evidence="2 3">
    <name type="scientific">Bugula neritina</name>
    <name type="common">Brown bryozoan</name>
    <name type="synonym">Sertularia neritina</name>
    <dbReference type="NCBI Taxonomy" id="10212"/>
    <lineage>
        <taxon>Eukaryota</taxon>
        <taxon>Metazoa</taxon>
        <taxon>Spiralia</taxon>
        <taxon>Lophotrochozoa</taxon>
        <taxon>Bryozoa</taxon>
        <taxon>Gymnolaemata</taxon>
        <taxon>Cheilostomatida</taxon>
        <taxon>Flustrina</taxon>
        <taxon>Buguloidea</taxon>
        <taxon>Bugulidae</taxon>
        <taxon>Bugula</taxon>
    </lineage>
</organism>
<feature type="compositionally biased region" description="Low complexity" evidence="1">
    <location>
        <begin position="7"/>
        <end position="29"/>
    </location>
</feature>
<proteinExistence type="predicted"/>
<dbReference type="Proteomes" id="UP000593567">
    <property type="component" value="Unassembled WGS sequence"/>
</dbReference>
<dbReference type="AlphaFoldDB" id="A0A7J7JYC8"/>
<accession>A0A7J7JYC8</accession>
<reference evidence="2" key="1">
    <citation type="submission" date="2020-06" db="EMBL/GenBank/DDBJ databases">
        <title>Draft genome of Bugula neritina, a colonial animal packing powerful symbionts and potential medicines.</title>
        <authorList>
            <person name="Rayko M."/>
        </authorList>
    </citation>
    <scope>NUCLEOTIDE SEQUENCE [LARGE SCALE GENOMIC DNA]</scope>
    <source>
        <strain evidence="2">Kwan_BN1</strain>
    </source>
</reference>
<evidence type="ECO:0000256" key="1">
    <source>
        <dbReference type="SAM" id="MobiDB-lite"/>
    </source>
</evidence>
<evidence type="ECO:0000313" key="2">
    <source>
        <dbReference type="EMBL" id="KAF6030328.1"/>
    </source>
</evidence>
<keyword evidence="3" id="KW-1185">Reference proteome</keyword>
<comment type="caution">
    <text evidence="2">The sequence shown here is derived from an EMBL/GenBank/DDBJ whole genome shotgun (WGS) entry which is preliminary data.</text>
</comment>
<feature type="compositionally biased region" description="Low complexity" evidence="1">
    <location>
        <begin position="40"/>
        <end position="67"/>
    </location>
</feature>